<sequence>MEGNNRQQRPASQLIAQERLLPQNISPETCSTKRKKTGCSMFSVCFVDIPASNVTQDPIVKPPTRQSHVNNPDTSERIIRLENTELQVLSAGAKRSNNTPLPGQPGHSNTKKDTRGDQDGRNKLNQGSSQNQNQDQKIKFLINVPMWVPLLDNNRTQEQIQLQLVQNLLTLLEGTGFKEEDKEHLEDVAIIIGLNGKDSPELRKQLSMLMNMKEKTVLKFKKISFTWGPKGDIKYEDSINKKKDTPYTDIREYLKDHEETKQLVRELRGQDPDALIYFSCIDADTVSFNQVYSSYLEIVRKHCNTHSGIPPTVMSTGYEFPEGDFKKPSQVDRMTRIQTAKHFPLGTYYPEPNFCVLLLKGEDTLTESFLGKGKTMESPKCIKKVKDRDEFIAVFTADNPIITSVPARCKVNKDGLTTAQSHYNPRVWATSANIHGEIKSKLKGRGSSGKTRGFLMELLTCPDEEFENKCKELPVVKDDAFQKLCEAAAEVREYRKKVREDESRQAESRAKQPEM</sequence>
<name>A0ABM3E114_SALSA</name>
<evidence type="ECO:0000313" key="2">
    <source>
        <dbReference type="Proteomes" id="UP001652741"/>
    </source>
</evidence>
<dbReference type="GeneID" id="106587367"/>
<organism evidence="2 4">
    <name type="scientific">Salmo salar</name>
    <name type="common">Atlantic salmon</name>
    <dbReference type="NCBI Taxonomy" id="8030"/>
    <lineage>
        <taxon>Eukaryota</taxon>
        <taxon>Metazoa</taxon>
        <taxon>Chordata</taxon>
        <taxon>Craniata</taxon>
        <taxon>Vertebrata</taxon>
        <taxon>Euteleostomi</taxon>
        <taxon>Actinopterygii</taxon>
        <taxon>Neopterygii</taxon>
        <taxon>Teleostei</taxon>
        <taxon>Protacanthopterygii</taxon>
        <taxon>Salmoniformes</taxon>
        <taxon>Salmonidae</taxon>
        <taxon>Salmoninae</taxon>
        <taxon>Salmo</taxon>
    </lineage>
</organism>
<dbReference type="Proteomes" id="UP001652741">
    <property type="component" value="Chromosome ssa26"/>
</dbReference>
<proteinExistence type="predicted"/>
<feature type="compositionally biased region" description="Polar residues" evidence="1">
    <location>
        <begin position="64"/>
        <end position="73"/>
    </location>
</feature>
<dbReference type="RefSeq" id="XP_045564763.1">
    <property type="nucleotide sequence ID" value="XM_045708807.1"/>
</dbReference>
<reference evidence="3 4" key="1">
    <citation type="submission" date="2025-05" db="UniProtKB">
        <authorList>
            <consortium name="RefSeq"/>
        </authorList>
    </citation>
    <scope>IDENTIFICATION</scope>
</reference>
<feature type="compositionally biased region" description="Low complexity" evidence="1">
    <location>
        <begin position="125"/>
        <end position="135"/>
    </location>
</feature>
<evidence type="ECO:0000313" key="4">
    <source>
        <dbReference type="RefSeq" id="XP_045564763.1"/>
    </source>
</evidence>
<feature type="region of interest" description="Disordered" evidence="1">
    <location>
        <begin position="93"/>
        <end position="135"/>
    </location>
</feature>
<protein>
    <submittedName>
        <fullName evidence="3 4">Uncharacterized protein LOC106587367 isoform X1</fullName>
    </submittedName>
</protein>
<evidence type="ECO:0000313" key="3">
    <source>
        <dbReference type="RefSeq" id="XP_045564762.1"/>
    </source>
</evidence>
<feature type="compositionally biased region" description="Basic and acidic residues" evidence="1">
    <location>
        <begin position="110"/>
        <end position="122"/>
    </location>
</feature>
<feature type="region of interest" description="Disordered" evidence="1">
    <location>
        <begin position="54"/>
        <end position="77"/>
    </location>
</feature>
<evidence type="ECO:0000256" key="1">
    <source>
        <dbReference type="SAM" id="MobiDB-lite"/>
    </source>
</evidence>
<gene>
    <name evidence="3 4" type="primary">LOC106587367</name>
</gene>
<feature type="region of interest" description="Disordered" evidence="1">
    <location>
        <begin position="494"/>
        <end position="515"/>
    </location>
</feature>
<accession>A0ABM3E114</accession>
<keyword evidence="2" id="KW-1185">Reference proteome</keyword>
<dbReference type="RefSeq" id="XP_045564762.1">
    <property type="nucleotide sequence ID" value="XM_045708806.1"/>
</dbReference>